<accession>A0A196SLW1</accession>
<evidence type="ECO:0000256" key="2">
    <source>
        <dbReference type="ARBA" id="ARBA00022980"/>
    </source>
</evidence>
<dbReference type="AlphaFoldDB" id="A0A196SLW1"/>
<dbReference type="GO" id="GO:0005762">
    <property type="term" value="C:mitochondrial large ribosomal subunit"/>
    <property type="evidence" value="ECO:0007669"/>
    <property type="project" value="TreeGrafter"/>
</dbReference>
<dbReference type="Proteomes" id="UP000078348">
    <property type="component" value="Unassembled WGS sequence"/>
</dbReference>
<comment type="caution">
    <text evidence="5">The sequence shown here is derived from an EMBL/GenBank/DDBJ whole genome shotgun (WGS) entry which is preliminary data.</text>
</comment>
<evidence type="ECO:0000313" key="5">
    <source>
        <dbReference type="EMBL" id="OAO18043.1"/>
    </source>
</evidence>
<gene>
    <name evidence="5" type="ORF">AV274_0191</name>
</gene>
<dbReference type="STRING" id="478820.A0A196SLW1"/>
<dbReference type="GO" id="GO:0006412">
    <property type="term" value="P:translation"/>
    <property type="evidence" value="ECO:0007669"/>
    <property type="project" value="InterPro"/>
</dbReference>
<proteinExistence type="inferred from homology"/>
<dbReference type="InterPro" id="IPR001787">
    <property type="entry name" value="Ribosomal_bL21"/>
</dbReference>
<dbReference type="EMBL" id="LXWW01000009">
    <property type="protein sequence ID" value="OAO18043.1"/>
    <property type="molecule type" value="Genomic_DNA"/>
</dbReference>
<dbReference type="OrthoDB" id="5994at2759"/>
<reference evidence="5 6" key="1">
    <citation type="submission" date="2016-05" db="EMBL/GenBank/DDBJ databases">
        <title>Nuclear genome of Blastocystis sp. subtype 1 NandII.</title>
        <authorList>
            <person name="Gentekaki E."/>
            <person name="Curtis B."/>
            <person name="Stairs C."/>
            <person name="Eme L."/>
            <person name="Herman E."/>
            <person name="Klimes V."/>
            <person name="Arias M.C."/>
            <person name="Elias M."/>
            <person name="Hilliou F."/>
            <person name="Klute M."/>
            <person name="Malik S.-B."/>
            <person name="Pightling A."/>
            <person name="Rachubinski R."/>
            <person name="Salas D."/>
            <person name="Schlacht A."/>
            <person name="Suga H."/>
            <person name="Archibald J."/>
            <person name="Ball S.G."/>
            <person name="Clark G."/>
            <person name="Dacks J."/>
            <person name="Van Der Giezen M."/>
            <person name="Tsaousis A."/>
            <person name="Roger A."/>
        </authorList>
    </citation>
    <scope>NUCLEOTIDE SEQUENCE [LARGE SCALE GENOMIC DNA]</scope>
    <source>
        <strain evidence="6">ATCC 50177 / NandII</strain>
    </source>
</reference>
<keyword evidence="6" id="KW-1185">Reference proteome</keyword>
<evidence type="ECO:0000256" key="4">
    <source>
        <dbReference type="ARBA" id="ARBA00044129"/>
    </source>
</evidence>
<dbReference type="GO" id="GO:0003723">
    <property type="term" value="F:RNA binding"/>
    <property type="evidence" value="ECO:0007669"/>
    <property type="project" value="InterPro"/>
</dbReference>
<dbReference type="PANTHER" id="PTHR21349">
    <property type="entry name" value="50S RIBOSOMAL PROTEIN L21"/>
    <property type="match status" value="1"/>
</dbReference>
<dbReference type="NCBIfam" id="TIGR00061">
    <property type="entry name" value="L21"/>
    <property type="match status" value="1"/>
</dbReference>
<organism evidence="5 6">
    <name type="scientific">Blastocystis sp. subtype 1 (strain ATCC 50177 / NandII)</name>
    <dbReference type="NCBI Taxonomy" id="478820"/>
    <lineage>
        <taxon>Eukaryota</taxon>
        <taxon>Sar</taxon>
        <taxon>Stramenopiles</taxon>
        <taxon>Bigyra</taxon>
        <taxon>Opalozoa</taxon>
        <taxon>Opalinata</taxon>
        <taxon>Blastocystidae</taxon>
        <taxon>Blastocystis</taxon>
    </lineage>
</organism>
<sequence length="196" mass="22010">MLRSAVSILRPVERLGIQLLGKRVAAVPCFQFPRSFAEAAAAPAEAVAEEPPKEPAENQEAATPAVHNRFSHKNAIVFEHTKENEPAAVGEDDWFAIVQLAGTQYKVGKDDLLFTKKMNYDIGTQIALNNVLLLGSKHKTLVGHPYVENAKVVCTVEQQVKEKKVTVFKYHKRNRYSKKQGFRRQLTALRIDEIVF</sequence>
<keyword evidence="3" id="KW-0687">Ribonucleoprotein</keyword>
<evidence type="ECO:0000313" key="6">
    <source>
        <dbReference type="Proteomes" id="UP000078348"/>
    </source>
</evidence>
<keyword evidence="2 5" id="KW-0689">Ribosomal protein</keyword>
<dbReference type="PANTHER" id="PTHR21349:SF0">
    <property type="entry name" value="LARGE RIBOSOMAL SUBUNIT PROTEIN BL21M"/>
    <property type="match status" value="1"/>
</dbReference>
<evidence type="ECO:0000256" key="3">
    <source>
        <dbReference type="ARBA" id="ARBA00023274"/>
    </source>
</evidence>
<protein>
    <recommendedName>
        <fullName evidence="4">Large ribosomal subunit protein bL21m</fullName>
    </recommendedName>
</protein>
<dbReference type="InterPro" id="IPR036164">
    <property type="entry name" value="bL21-like_sf"/>
</dbReference>
<dbReference type="InterPro" id="IPR028909">
    <property type="entry name" value="bL21-like"/>
</dbReference>
<evidence type="ECO:0000256" key="1">
    <source>
        <dbReference type="ARBA" id="ARBA00008563"/>
    </source>
</evidence>
<dbReference type="Pfam" id="PF00829">
    <property type="entry name" value="Ribosomal_L21p"/>
    <property type="match status" value="1"/>
</dbReference>
<comment type="similarity">
    <text evidence="1">Belongs to the bacterial ribosomal protein bL21 family.</text>
</comment>
<name>A0A196SLW1_BLAHN</name>
<dbReference type="SUPFAM" id="SSF141091">
    <property type="entry name" value="L21p-like"/>
    <property type="match status" value="1"/>
</dbReference>
<dbReference type="GO" id="GO:0003735">
    <property type="term" value="F:structural constituent of ribosome"/>
    <property type="evidence" value="ECO:0007669"/>
    <property type="project" value="InterPro"/>
</dbReference>
<dbReference type="HAMAP" id="MF_01363">
    <property type="entry name" value="Ribosomal_bL21"/>
    <property type="match status" value="1"/>
</dbReference>